<comment type="caution">
    <text evidence="1">The sequence shown here is derived from an EMBL/GenBank/DDBJ whole genome shotgun (WGS) entry which is preliminary data.</text>
</comment>
<dbReference type="Proteomes" id="UP000431901">
    <property type="component" value="Unassembled WGS sequence"/>
</dbReference>
<organism evidence="1 2">
    <name type="scientific">Actinomadura rayongensis</name>
    <dbReference type="NCBI Taxonomy" id="1429076"/>
    <lineage>
        <taxon>Bacteria</taxon>
        <taxon>Bacillati</taxon>
        <taxon>Actinomycetota</taxon>
        <taxon>Actinomycetes</taxon>
        <taxon>Streptosporangiales</taxon>
        <taxon>Thermomonosporaceae</taxon>
        <taxon>Actinomadura</taxon>
    </lineage>
</organism>
<evidence type="ECO:0000313" key="2">
    <source>
        <dbReference type="Proteomes" id="UP000431901"/>
    </source>
</evidence>
<name>A0A6I4WC09_9ACTN</name>
<gene>
    <name evidence="1" type="ORF">GQ466_27280</name>
</gene>
<evidence type="ECO:0000313" key="1">
    <source>
        <dbReference type="EMBL" id="MXQ67727.1"/>
    </source>
</evidence>
<dbReference type="RefSeq" id="WP_161105913.1">
    <property type="nucleotide sequence ID" value="NZ_JBHLYI010000011.1"/>
</dbReference>
<sequence>MGTTTTYKFPFPEPTDAANVPLHLGNAVKAVDTALKVVDDATKPPRARVVSASVPVSNNSASVKVTWSSAEYKVGGTWWTSGEWLTVPVTGVYLITAMSEFAMFGGSTPVAGTVLAVEMTANDIGQGEEYLSGHGERFEAFAVIQKLQTTFHGRLTAGRKVKVQLAQNSGASRNAVSQLTATLLAKD</sequence>
<dbReference type="EMBL" id="WUTW01000008">
    <property type="protein sequence ID" value="MXQ67727.1"/>
    <property type="molecule type" value="Genomic_DNA"/>
</dbReference>
<evidence type="ECO:0008006" key="3">
    <source>
        <dbReference type="Google" id="ProtNLM"/>
    </source>
</evidence>
<reference evidence="1 2" key="1">
    <citation type="submission" date="2019-12" db="EMBL/GenBank/DDBJ databases">
        <title>Nocardia macrotermitis sp. nov. and Nocardia aurantia sp. nov., isolated from the gut of the fungus growing-termite Macrotermes natalensis.</title>
        <authorList>
            <person name="Christine B."/>
            <person name="Rene B."/>
        </authorList>
    </citation>
    <scope>NUCLEOTIDE SEQUENCE [LARGE SCALE GENOMIC DNA]</scope>
    <source>
        <strain evidence="1 2">DSM 102126</strain>
    </source>
</reference>
<accession>A0A6I4WC09</accession>
<keyword evidence="2" id="KW-1185">Reference proteome</keyword>
<protein>
    <recommendedName>
        <fullName evidence="3">C1q domain-containing protein</fullName>
    </recommendedName>
</protein>
<dbReference type="AlphaFoldDB" id="A0A6I4WC09"/>
<proteinExistence type="predicted"/>